<evidence type="ECO:0000256" key="1">
    <source>
        <dbReference type="ARBA" id="ARBA00004442"/>
    </source>
</evidence>
<dbReference type="STRING" id="1121117.SAMN02745977_01727"/>
<feature type="chain" id="PRO_5011434510" evidence="6">
    <location>
        <begin position="29"/>
        <end position="240"/>
    </location>
</feature>
<keyword evidence="6" id="KW-0732">Signal</keyword>
<keyword evidence="9" id="KW-1185">Reference proteome</keyword>
<dbReference type="AlphaFoldDB" id="A0A1H8ICF0"/>
<evidence type="ECO:0000256" key="3">
    <source>
        <dbReference type="ARBA" id="ARBA00023237"/>
    </source>
</evidence>
<dbReference type="PANTHER" id="PTHR30329">
    <property type="entry name" value="STATOR ELEMENT OF FLAGELLAR MOTOR COMPLEX"/>
    <property type="match status" value="1"/>
</dbReference>
<dbReference type="SUPFAM" id="SSF103088">
    <property type="entry name" value="OmpA-like"/>
    <property type="match status" value="1"/>
</dbReference>
<reference evidence="8 9" key="1">
    <citation type="submission" date="2016-10" db="EMBL/GenBank/DDBJ databases">
        <authorList>
            <person name="de Groot N.N."/>
        </authorList>
    </citation>
    <scope>NUCLEOTIDE SEQUENCE [LARGE SCALE GENOMIC DNA]</scope>
    <source>
        <strain evidence="8 9">DSM 15123</strain>
    </source>
</reference>
<dbReference type="CDD" id="cd07185">
    <property type="entry name" value="OmpA_C-like"/>
    <property type="match status" value="1"/>
</dbReference>
<evidence type="ECO:0000259" key="7">
    <source>
        <dbReference type="PROSITE" id="PS51123"/>
    </source>
</evidence>
<evidence type="ECO:0000256" key="2">
    <source>
        <dbReference type="ARBA" id="ARBA00023136"/>
    </source>
</evidence>
<keyword evidence="2 4" id="KW-0472">Membrane</keyword>
<protein>
    <submittedName>
        <fullName evidence="8">Outer membrane protein OmpA</fullName>
    </submittedName>
</protein>
<dbReference type="EMBL" id="FOCW01000004">
    <property type="protein sequence ID" value="SEN66460.1"/>
    <property type="molecule type" value="Genomic_DNA"/>
</dbReference>
<dbReference type="PANTHER" id="PTHR30329:SF21">
    <property type="entry name" value="LIPOPROTEIN YIAD-RELATED"/>
    <property type="match status" value="1"/>
</dbReference>
<dbReference type="Proteomes" id="UP000199531">
    <property type="component" value="Unassembled WGS sequence"/>
</dbReference>
<feature type="region of interest" description="Disordered" evidence="5">
    <location>
        <begin position="40"/>
        <end position="59"/>
    </location>
</feature>
<feature type="domain" description="OmpA-like" evidence="7">
    <location>
        <begin position="91"/>
        <end position="213"/>
    </location>
</feature>
<accession>A0A1H8ICF0</accession>
<feature type="signal peptide" evidence="6">
    <location>
        <begin position="1"/>
        <end position="28"/>
    </location>
</feature>
<dbReference type="Pfam" id="PF00691">
    <property type="entry name" value="OmpA"/>
    <property type="match status" value="1"/>
</dbReference>
<sequence length="240" mass="25538">MPRARVARTLGLAVMAVTGLLSCGAVLADTDRQTRLQPVEGRQTVLRPAGTGGGLGEKPLDTVFRQAEIPAGKLEETRRLLRELQARETPQRDIVIDLPADVLFDFDKSSLRPDAIPALDRAARLLASYPQAPVLIHGHTDSKGSDAYNDALSLRRAEAVSAHLRQLQATRNFSVAGFGERRPVAPNALPDGSDDPAGRQRNRRVEIVIRAASGGAAPQLTGSSAPSERATSLSATSSTP</sequence>
<dbReference type="RefSeq" id="WP_091816691.1">
    <property type="nucleotide sequence ID" value="NZ_FOCW01000004.1"/>
</dbReference>
<dbReference type="PROSITE" id="PS51123">
    <property type="entry name" value="OMPA_2"/>
    <property type="match status" value="1"/>
</dbReference>
<evidence type="ECO:0000256" key="4">
    <source>
        <dbReference type="PROSITE-ProRule" id="PRU00473"/>
    </source>
</evidence>
<dbReference type="InterPro" id="IPR006664">
    <property type="entry name" value="OMP_bac"/>
</dbReference>
<dbReference type="Gene3D" id="3.30.1330.60">
    <property type="entry name" value="OmpA-like domain"/>
    <property type="match status" value="1"/>
</dbReference>
<dbReference type="PRINTS" id="PR01021">
    <property type="entry name" value="OMPADOMAIN"/>
</dbReference>
<keyword evidence="3" id="KW-0998">Cell outer membrane</keyword>
<dbReference type="InterPro" id="IPR050330">
    <property type="entry name" value="Bact_OuterMem_StrucFunc"/>
</dbReference>
<evidence type="ECO:0000313" key="9">
    <source>
        <dbReference type="Proteomes" id="UP000199531"/>
    </source>
</evidence>
<evidence type="ECO:0000256" key="6">
    <source>
        <dbReference type="SAM" id="SignalP"/>
    </source>
</evidence>
<feature type="region of interest" description="Disordered" evidence="5">
    <location>
        <begin position="181"/>
        <end position="240"/>
    </location>
</feature>
<gene>
    <name evidence="8" type="ORF">SAMN02745977_01727</name>
</gene>
<evidence type="ECO:0000256" key="5">
    <source>
        <dbReference type="SAM" id="MobiDB-lite"/>
    </source>
</evidence>
<feature type="compositionally biased region" description="Polar residues" evidence="5">
    <location>
        <begin position="220"/>
        <end position="240"/>
    </location>
</feature>
<name>A0A1H8ICF0_9BURK</name>
<dbReference type="OrthoDB" id="8526422at2"/>
<dbReference type="InterPro" id="IPR036737">
    <property type="entry name" value="OmpA-like_sf"/>
</dbReference>
<dbReference type="PROSITE" id="PS51257">
    <property type="entry name" value="PROKAR_LIPOPROTEIN"/>
    <property type="match status" value="1"/>
</dbReference>
<comment type="subcellular location">
    <subcellularLocation>
        <location evidence="1">Cell outer membrane</location>
    </subcellularLocation>
</comment>
<evidence type="ECO:0000313" key="8">
    <source>
        <dbReference type="EMBL" id="SEN66460.1"/>
    </source>
</evidence>
<dbReference type="InterPro" id="IPR006665">
    <property type="entry name" value="OmpA-like"/>
</dbReference>
<proteinExistence type="predicted"/>
<organism evidence="8 9">
    <name type="scientific">Brachymonas denitrificans DSM 15123</name>
    <dbReference type="NCBI Taxonomy" id="1121117"/>
    <lineage>
        <taxon>Bacteria</taxon>
        <taxon>Pseudomonadati</taxon>
        <taxon>Pseudomonadota</taxon>
        <taxon>Betaproteobacteria</taxon>
        <taxon>Burkholderiales</taxon>
        <taxon>Comamonadaceae</taxon>
        <taxon>Brachymonas</taxon>
    </lineage>
</organism>
<dbReference type="GO" id="GO:0009279">
    <property type="term" value="C:cell outer membrane"/>
    <property type="evidence" value="ECO:0007669"/>
    <property type="project" value="UniProtKB-SubCell"/>
</dbReference>